<evidence type="ECO:0008006" key="3">
    <source>
        <dbReference type="Google" id="ProtNLM"/>
    </source>
</evidence>
<comment type="caution">
    <text evidence="1">The sequence shown here is derived from an EMBL/GenBank/DDBJ whole genome shotgun (WGS) entry which is preliminary data.</text>
</comment>
<reference evidence="1 2" key="1">
    <citation type="journal article" date="2019" name="Int. J. Syst. Evol. Microbiol.">
        <title>The Global Catalogue of Microorganisms (GCM) 10K type strain sequencing project: providing services to taxonomists for standard genome sequencing and annotation.</title>
        <authorList>
            <consortium name="The Broad Institute Genomics Platform"/>
            <consortium name="The Broad Institute Genome Sequencing Center for Infectious Disease"/>
            <person name="Wu L."/>
            <person name="Ma J."/>
        </authorList>
    </citation>
    <scope>NUCLEOTIDE SEQUENCE [LARGE SCALE GENOMIC DNA]</scope>
    <source>
        <strain evidence="1 2">JCM 16013</strain>
    </source>
</reference>
<keyword evidence="2" id="KW-1185">Reference proteome</keyword>
<evidence type="ECO:0000313" key="2">
    <source>
        <dbReference type="Proteomes" id="UP001499854"/>
    </source>
</evidence>
<organism evidence="1 2">
    <name type="scientific">Catenulispora subtropica</name>
    <dbReference type="NCBI Taxonomy" id="450798"/>
    <lineage>
        <taxon>Bacteria</taxon>
        <taxon>Bacillati</taxon>
        <taxon>Actinomycetota</taxon>
        <taxon>Actinomycetes</taxon>
        <taxon>Catenulisporales</taxon>
        <taxon>Catenulisporaceae</taxon>
        <taxon>Catenulispora</taxon>
    </lineage>
</organism>
<proteinExistence type="predicted"/>
<name>A0ABN2RWC2_9ACTN</name>
<dbReference type="EMBL" id="BAAAQM010000022">
    <property type="protein sequence ID" value="GAA1976083.1"/>
    <property type="molecule type" value="Genomic_DNA"/>
</dbReference>
<protein>
    <recommendedName>
        <fullName evidence="3">DUF1805 domain-containing protein</fullName>
    </recommendedName>
</protein>
<evidence type="ECO:0000313" key="1">
    <source>
        <dbReference type="EMBL" id="GAA1976083.1"/>
    </source>
</evidence>
<accession>A0ABN2RWC2</accession>
<sequence>MGVQLISMEHKTYGDEDTCLYGVTKASGLTLGVSVMRKSGGAALVKDTYGKFVDFPGHKAVWYGAMLDIAVGDDALEVDLTGAKGHQSEQIAAAVAQIALSRM</sequence>
<dbReference type="Proteomes" id="UP001499854">
    <property type="component" value="Unassembled WGS sequence"/>
</dbReference>
<gene>
    <name evidence="1" type="ORF">GCM10009838_40430</name>
</gene>